<dbReference type="InterPro" id="IPR013083">
    <property type="entry name" value="Znf_RING/FYVE/PHD"/>
</dbReference>
<dbReference type="OrthoDB" id="1834836at2759"/>
<reference evidence="5 6" key="1">
    <citation type="journal article" date="2018" name="Mol. Plant">
        <title>The genome of Artemisia annua provides insight into the evolution of Asteraceae family and artemisinin biosynthesis.</title>
        <authorList>
            <person name="Shen Q."/>
            <person name="Zhang L."/>
            <person name="Liao Z."/>
            <person name="Wang S."/>
            <person name="Yan T."/>
            <person name="Shi P."/>
            <person name="Liu M."/>
            <person name="Fu X."/>
            <person name="Pan Q."/>
            <person name="Wang Y."/>
            <person name="Lv Z."/>
            <person name="Lu X."/>
            <person name="Zhang F."/>
            <person name="Jiang W."/>
            <person name="Ma Y."/>
            <person name="Chen M."/>
            <person name="Hao X."/>
            <person name="Li L."/>
            <person name="Tang Y."/>
            <person name="Lv G."/>
            <person name="Zhou Y."/>
            <person name="Sun X."/>
            <person name="Brodelius P.E."/>
            <person name="Rose J.K.C."/>
            <person name="Tang K."/>
        </authorList>
    </citation>
    <scope>NUCLEOTIDE SEQUENCE [LARGE SCALE GENOMIC DNA]</scope>
    <source>
        <strain evidence="6">cv. Huhao1</strain>
        <tissue evidence="5">Leaf</tissue>
    </source>
</reference>
<feature type="region of interest" description="Disordered" evidence="3">
    <location>
        <begin position="334"/>
        <end position="355"/>
    </location>
</feature>
<dbReference type="PANTHER" id="PTHR16047:SF13">
    <property type="entry name" value="E3 UBIQUITIN-PROTEIN LIGASE RFWD3"/>
    <property type="match status" value="1"/>
</dbReference>
<dbReference type="GO" id="GO:0004842">
    <property type="term" value="F:ubiquitin-protein transferase activity"/>
    <property type="evidence" value="ECO:0007669"/>
    <property type="project" value="InterPro"/>
</dbReference>
<dbReference type="PROSITE" id="PS50089">
    <property type="entry name" value="ZF_RING_2"/>
    <property type="match status" value="1"/>
</dbReference>
<feature type="domain" description="RING-type" evidence="4">
    <location>
        <begin position="48"/>
        <end position="94"/>
    </location>
</feature>
<dbReference type="InterPro" id="IPR001841">
    <property type="entry name" value="Znf_RING"/>
</dbReference>
<keyword evidence="1" id="KW-0863">Zinc-finger</keyword>
<keyword evidence="6" id="KW-1185">Reference proteome</keyword>
<feature type="region of interest" description="Disordered" evidence="3">
    <location>
        <begin position="394"/>
        <end position="437"/>
    </location>
</feature>
<organism evidence="5 6">
    <name type="scientific">Artemisia annua</name>
    <name type="common">Sweet wormwood</name>
    <dbReference type="NCBI Taxonomy" id="35608"/>
    <lineage>
        <taxon>Eukaryota</taxon>
        <taxon>Viridiplantae</taxon>
        <taxon>Streptophyta</taxon>
        <taxon>Embryophyta</taxon>
        <taxon>Tracheophyta</taxon>
        <taxon>Spermatophyta</taxon>
        <taxon>Magnoliopsida</taxon>
        <taxon>eudicotyledons</taxon>
        <taxon>Gunneridae</taxon>
        <taxon>Pentapetalae</taxon>
        <taxon>asterids</taxon>
        <taxon>campanulids</taxon>
        <taxon>Asterales</taxon>
        <taxon>Asteraceae</taxon>
        <taxon>Asteroideae</taxon>
        <taxon>Anthemideae</taxon>
        <taxon>Artemisiinae</taxon>
        <taxon>Artemisia</taxon>
    </lineage>
</organism>
<dbReference type="Gene3D" id="1.20.5.170">
    <property type="match status" value="1"/>
</dbReference>
<protein>
    <submittedName>
        <fullName evidence="5">Zinc finger, RING/FYVE/PHD-type</fullName>
    </submittedName>
</protein>
<dbReference type="GO" id="GO:0016567">
    <property type="term" value="P:protein ubiquitination"/>
    <property type="evidence" value="ECO:0007669"/>
    <property type="project" value="InterPro"/>
</dbReference>
<feature type="compositionally biased region" description="Basic and acidic residues" evidence="3">
    <location>
        <begin position="334"/>
        <end position="349"/>
    </location>
</feature>
<dbReference type="STRING" id="35608.A0A2U1NIC8"/>
<dbReference type="GO" id="GO:0005634">
    <property type="term" value="C:nucleus"/>
    <property type="evidence" value="ECO:0007669"/>
    <property type="project" value="InterPro"/>
</dbReference>
<dbReference type="Proteomes" id="UP000245207">
    <property type="component" value="Unassembled WGS sequence"/>
</dbReference>
<proteinExistence type="predicted"/>
<keyword evidence="2" id="KW-0175">Coiled coil</keyword>
<dbReference type="AlphaFoldDB" id="A0A2U1NIC8"/>
<evidence type="ECO:0000256" key="2">
    <source>
        <dbReference type="SAM" id="Coils"/>
    </source>
</evidence>
<dbReference type="InterPro" id="IPR037381">
    <property type="entry name" value="RFWD3"/>
</dbReference>
<gene>
    <name evidence="5" type="ORF">CTI12_AA262880</name>
</gene>
<accession>A0A2U1NIC8</accession>
<keyword evidence="1" id="KW-0862">Zinc</keyword>
<sequence>MRFLRTGMELIPPKVTSWSGADGKIIHGIVVFDDDLFDPKISCQMDVCPICYHAWTCHGKHRICCLPCGHTYGLSCINKWLLQSSPCGKCPQCNTLYSHKDVILLHVSCLSAQNKASSARYFPFKKRGSREFKFYEQGRCRDAKKLIPNITQRLLHVFQEMQVLKDQYTKSMAQWNNVKKQLEELERRVEIFGKPVDKLGQADALKRQADALKRQADELEQRGDAWEPRASALERRLDALHERVTQYGPRLKFFAQMYEEHQLKIKKKTELFCSALYRISKFPWKILVGKSSLCSSDSYLLGKEKGPYWANIRLQPEHAPSRKEYNRLLEFENKAQSERPTTRAKKTDSLARSIPPWGKNLSTRLNCPPVGKLDIKRTRGSIRVVLQDPDVLSRRKWMNGKKGDGSTQSATEEEDEKLARLKGEEEKLARPKGEEKN</sequence>
<evidence type="ECO:0000259" key="4">
    <source>
        <dbReference type="PROSITE" id="PS50089"/>
    </source>
</evidence>
<evidence type="ECO:0000256" key="1">
    <source>
        <dbReference type="PROSITE-ProRule" id="PRU00175"/>
    </source>
</evidence>
<dbReference type="EMBL" id="PKPP01002764">
    <property type="protein sequence ID" value="PWA73257.1"/>
    <property type="molecule type" value="Genomic_DNA"/>
</dbReference>
<evidence type="ECO:0000313" key="5">
    <source>
        <dbReference type="EMBL" id="PWA73257.1"/>
    </source>
</evidence>
<comment type="caution">
    <text evidence="5">The sequence shown here is derived from an EMBL/GenBank/DDBJ whole genome shotgun (WGS) entry which is preliminary data.</text>
</comment>
<dbReference type="SUPFAM" id="SSF57850">
    <property type="entry name" value="RING/U-box"/>
    <property type="match status" value="1"/>
</dbReference>
<dbReference type="GO" id="GO:0008270">
    <property type="term" value="F:zinc ion binding"/>
    <property type="evidence" value="ECO:0007669"/>
    <property type="project" value="UniProtKB-KW"/>
</dbReference>
<dbReference type="SUPFAM" id="SSF57997">
    <property type="entry name" value="Tropomyosin"/>
    <property type="match status" value="1"/>
</dbReference>
<dbReference type="GO" id="GO:0036297">
    <property type="term" value="P:interstrand cross-link repair"/>
    <property type="evidence" value="ECO:0007669"/>
    <property type="project" value="InterPro"/>
</dbReference>
<feature type="coiled-coil region" evidence="2">
    <location>
        <begin position="165"/>
        <end position="222"/>
    </location>
</feature>
<dbReference type="PANTHER" id="PTHR16047">
    <property type="entry name" value="RFWD3 PROTEIN"/>
    <property type="match status" value="1"/>
</dbReference>
<feature type="compositionally biased region" description="Basic and acidic residues" evidence="3">
    <location>
        <begin position="417"/>
        <end position="437"/>
    </location>
</feature>
<dbReference type="Gene3D" id="3.30.40.10">
    <property type="entry name" value="Zinc/RING finger domain, C3HC4 (zinc finger)"/>
    <property type="match status" value="1"/>
</dbReference>
<name>A0A2U1NIC8_ARTAN</name>
<keyword evidence="1" id="KW-0479">Metal-binding</keyword>
<evidence type="ECO:0000313" key="6">
    <source>
        <dbReference type="Proteomes" id="UP000245207"/>
    </source>
</evidence>
<evidence type="ECO:0000256" key="3">
    <source>
        <dbReference type="SAM" id="MobiDB-lite"/>
    </source>
</evidence>